<evidence type="ECO:0000313" key="2">
    <source>
        <dbReference type="EMBL" id="WCT53977.1"/>
    </source>
</evidence>
<feature type="transmembrane region" description="Helical" evidence="1">
    <location>
        <begin position="7"/>
        <end position="26"/>
    </location>
</feature>
<protein>
    <submittedName>
        <fullName evidence="2">DUF5301 domain-containing protein</fullName>
    </submittedName>
</protein>
<keyword evidence="1" id="KW-0472">Membrane</keyword>
<organism evidence="2 3">
    <name type="scientific">Paenibacillus kyungheensis</name>
    <dbReference type="NCBI Taxonomy" id="1452732"/>
    <lineage>
        <taxon>Bacteria</taxon>
        <taxon>Bacillati</taxon>
        <taxon>Bacillota</taxon>
        <taxon>Bacilli</taxon>
        <taxon>Bacillales</taxon>
        <taxon>Paenibacillaceae</taxon>
        <taxon>Paenibacillus</taxon>
    </lineage>
</organism>
<proteinExistence type="predicted"/>
<dbReference type="AlphaFoldDB" id="A0AAX3LWC0"/>
<gene>
    <name evidence="2" type="ORF">PQ456_12230</name>
</gene>
<evidence type="ECO:0000256" key="1">
    <source>
        <dbReference type="SAM" id="Phobius"/>
    </source>
</evidence>
<accession>A0AAX3LWC0</accession>
<evidence type="ECO:0000313" key="3">
    <source>
        <dbReference type="Proteomes" id="UP001220509"/>
    </source>
</evidence>
<keyword evidence="1" id="KW-1133">Transmembrane helix</keyword>
<dbReference type="RefSeq" id="WP_273612533.1">
    <property type="nucleotide sequence ID" value="NZ_CP117416.1"/>
</dbReference>
<keyword evidence="3" id="KW-1185">Reference proteome</keyword>
<sequence>MKKWEKYLFLSIVTALIVIPLIVYIANRNHTFTELVTERMTASEPVVSLSLTKSSSEKQIKIKDPAQIHQIMDNLSTTELVKVQSPHLQGSYSYYIHLKVGDNWHSRARYGLILYSNNYISIYDFERNDKYNGLTYQIKSPYSIQQIDHLYAALSHNT</sequence>
<keyword evidence="1" id="KW-0812">Transmembrane</keyword>
<reference evidence="2 3" key="1">
    <citation type="submission" date="2023-02" db="EMBL/GenBank/DDBJ databases">
        <title>Genome sequence of Paenibacillus kyungheensis KACC 18744.</title>
        <authorList>
            <person name="Kim S."/>
            <person name="Heo J."/>
            <person name="Kwon S.-W."/>
        </authorList>
    </citation>
    <scope>NUCLEOTIDE SEQUENCE [LARGE SCALE GENOMIC DNA]</scope>
    <source>
        <strain evidence="2 3">KACC 18744</strain>
    </source>
</reference>
<name>A0AAX3LWC0_9BACL</name>
<dbReference type="KEGG" id="pka:PQ456_12230"/>
<dbReference type="Proteomes" id="UP001220509">
    <property type="component" value="Chromosome"/>
</dbReference>
<dbReference type="EMBL" id="CP117416">
    <property type="protein sequence ID" value="WCT53977.1"/>
    <property type="molecule type" value="Genomic_DNA"/>
</dbReference>